<dbReference type="Proteomes" id="UP001449582">
    <property type="component" value="Unassembled WGS sequence"/>
</dbReference>
<protein>
    <submittedName>
        <fullName evidence="2">ATP-binding protein</fullName>
    </submittedName>
</protein>
<dbReference type="CDD" id="cd00009">
    <property type="entry name" value="AAA"/>
    <property type="match status" value="1"/>
</dbReference>
<dbReference type="EMBL" id="BAABQM010000002">
    <property type="protein sequence ID" value="GAA5414572.1"/>
    <property type="molecule type" value="Genomic_DNA"/>
</dbReference>
<dbReference type="SUPFAM" id="SSF52540">
    <property type="entry name" value="P-loop containing nucleoside triphosphate hydrolases"/>
    <property type="match status" value="1"/>
</dbReference>
<dbReference type="Gene3D" id="3.40.50.300">
    <property type="entry name" value="P-loop containing nucleotide triphosphate hydrolases"/>
    <property type="match status" value="1"/>
</dbReference>
<dbReference type="SMART" id="SM00382">
    <property type="entry name" value="AAA"/>
    <property type="match status" value="1"/>
</dbReference>
<evidence type="ECO:0000259" key="1">
    <source>
        <dbReference type="SMART" id="SM00382"/>
    </source>
</evidence>
<keyword evidence="3" id="KW-1185">Reference proteome</keyword>
<keyword evidence="2" id="KW-0547">Nucleotide-binding</keyword>
<evidence type="ECO:0000313" key="2">
    <source>
        <dbReference type="EMBL" id="GAA5414572.1"/>
    </source>
</evidence>
<sequence>MAKAKTTHKSFSDTKKKLLKEAKKIDFVINLSFTDSEIDKHLLKILAIDTSWKECQKDTTGICPANGYHEHFYRDESGELQTEFRICEKKLQADEDIHTAQNFWISDLPAKYKHIGINKNDVMTIRGNTYRNKLILQIRSQLKEKKYRGFYLHGDMGVGKTYLLAGFANELAKSDKTICFISITNLIEKIKEYFNSGDEGQYEIREIVNKLKTVDVLFLDDFGLEEFSQYFHMTLLLSVFLHRYDNELPTYFVSNRSIEDLTNYYLTRKDFGKKKIDKLSIQKFIDSIKSLTQTRTFELYGKSLRY</sequence>
<dbReference type="PANTHER" id="PTHR30050">
    <property type="entry name" value="CHROMOSOMAL REPLICATION INITIATOR PROTEIN DNAA"/>
    <property type="match status" value="1"/>
</dbReference>
<dbReference type="Pfam" id="PF01695">
    <property type="entry name" value="IstB_IS21"/>
    <property type="match status" value="1"/>
</dbReference>
<gene>
    <name evidence="2" type="ORF">UREOM_2830</name>
</gene>
<name>A0ABP9U917_9BACT</name>
<comment type="caution">
    <text evidence="2">The sequence shown here is derived from an EMBL/GenBank/DDBJ whole genome shotgun (WGS) entry which is preliminary data.</text>
</comment>
<dbReference type="InterPro" id="IPR002611">
    <property type="entry name" value="IstB_ATP-bd"/>
</dbReference>
<dbReference type="GO" id="GO:0005524">
    <property type="term" value="F:ATP binding"/>
    <property type="evidence" value="ECO:0007669"/>
    <property type="project" value="UniProtKB-KW"/>
</dbReference>
<dbReference type="InterPro" id="IPR027417">
    <property type="entry name" value="P-loop_NTPase"/>
</dbReference>
<evidence type="ECO:0000313" key="3">
    <source>
        <dbReference type="Proteomes" id="UP001449582"/>
    </source>
</evidence>
<organism evidence="2 3">
    <name type="scientific">Ureaplasma ceti</name>
    <dbReference type="NCBI Taxonomy" id="3119530"/>
    <lineage>
        <taxon>Bacteria</taxon>
        <taxon>Bacillati</taxon>
        <taxon>Mycoplasmatota</taxon>
        <taxon>Mycoplasmoidales</taxon>
        <taxon>Mycoplasmoidaceae</taxon>
        <taxon>Ureaplasma</taxon>
    </lineage>
</organism>
<dbReference type="InterPro" id="IPR003593">
    <property type="entry name" value="AAA+_ATPase"/>
</dbReference>
<accession>A0ABP9U917</accession>
<keyword evidence="2" id="KW-0067">ATP-binding</keyword>
<dbReference type="RefSeq" id="WP_353289738.1">
    <property type="nucleotide sequence ID" value="NZ_BAABQM010000002.1"/>
</dbReference>
<dbReference type="PANTHER" id="PTHR30050:SF8">
    <property type="entry name" value="PRIMOSOMAL PROTEIN DNAI"/>
    <property type="match status" value="1"/>
</dbReference>
<proteinExistence type="predicted"/>
<feature type="domain" description="AAA+ ATPase" evidence="1">
    <location>
        <begin position="146"/>
        <end position="277"/>
    </location>
</feature>
<reference evidence="2" key="1">
    <citation type="submission" date="2024-02" db="EMBL/GenBank/DDBJ databases">
        <title>Draft genome sequence of new strains in genus Ureaplasma.</title>
        <authorList>
            <person name="Nakajima Y."/>
            <person name="Segawa T."/>
        </authorList>
    </citation>
    <scope>NUCLEOTIDE SEQUENCE [LARGE SCALE GENOMIC DNA]</scope>
    <source>
        <strain evidence="2">OM1</strain>
    </source>
</reference>